<feature type="chain" id="PRO_5021309299" evidence="1">
    <location>
        <begin position="29"/>
        <end position="185"/>
    </location>
</feature>
<gene>
    <name evidence="2" type="ORF">CGE01nite_29130</name>
</gene>
<evidence type="ECO:0000313" key="2">
    <source>
        <dbReference type="EMBL" id="GEA85662.1"/>
    </source>
</evidence>
<dbReference type="Proteomes" id="UP000320461">
    <property type="component" value="Unassembled WGS sequence"/>
</dbReference>
<organism evidence="2 3">
    <name type="scientific">Cellulomonas gelida</name>
    <dbReference type="NCBI Taxonomy" id="1712"/>
    <lineage>
        <taxon>Bacteria</taxon>
        <taxon>Bacillati</taxon>
        <taxon>Actinomycetota</taxon>
        <taxon>Actinomycetes</taxon>
        <taxon>Micrococcales</taxon>
        <taxon>Cellulomonadaceae</taxon>
        <taxon>Cellulomonas</taxon>
    </lineage>
</organism>
<proteinExistence type="predicted"/>
<evidence type="ECO:0000256" key="1">
    <source>
        <dbReference type="SAM" id="SignalP"/>
    </source>
</evidence>
<dbReference type="EMBL" id="BJLQ01000042">
    <property type="protein sequence ID" value="GEA85662.1"/>
    <property type="molecule type" value="Genomic_DNA"/>
</dbReference>
<protein>
    <submittedName>
        <fullName evidence="2">Uncharacterized protein</fullName>
    </submittedName>
</protein>
<dbReference type="AlphaFoldDB" id="A0A4Y3KNP4"/>
<name>A0A4Y3KNP4_9CELL</name>
<keyword evidence="3" id="KW-1185">Reference proteome</keyword>
<comment type="caution">
    <text evidence="2">The sequence shown here is derived from an EMBL/GenBank/DDBJ whole genome shotgun (WGS) entry which is preliminary data.</text>
</comment>
<accession>A0A4Y3KNP4</accession>
<sequence length="185" mass="19153">MTVTLRRARAAVAVLVVAVLAAAGARVAADSAARTSAAWTDDVHATTTVSLGTWSTHALGCVVLAADGSVSGKATCDVLGLRVSKPWDEGAGVGLRGADIRVQVRPQGVNPNAGERLRITVDLSKAPGMPADWKWSTSGASGEFTAADCSALPVMAFTAKDWAGWGQTEIEINLHETRKPGDCSR</sequence>
<feature type="signal peptide" evidence="1">
    <location>
        <begin position="1"/>
        <end position="28"/>
    </location>
</feature>
<evidence type="ECO:0000313" key="3">
    <source>
        <dbReference type="Proteomes" id="UP000320461"/>
    </source>
</evidence>
<keyword evidence="1" id="KW-0732">Signal</keyword>
<reference evidence="2 3" key="1">
    <citation type="submission" date="2019-06" db="EMBL/GenBank/DDBJ databases">
        <title>Whole genome shotgun sequence of Cellulomonas gelida NBRC 3748.</title>
        <authorList>
            <person name="Hosoyama A."/>
            <person name="Uohara A."/>
            <person name="Ohji S."/>
            <person name="Ichikawa N."/>
        </authorList>
    </citation>
    <scope>NUCLEOTIDE SEQUENCE [LARGE SCALE GENOMIC DNA]</scope>
    <source>
        <strain evidence="2 3">NBRC 3748</strain>
    </source>
</reference>